<proteinExistence type="inferred from homology"/>
<dbReference type="GO" id="GO:0004113">
    <property type="term" value="F:2',3'-cyclic-nucleotide 3'-phosphodiesterase activity"/>
    <property type="evidence" value="ECO:0007669"/>
    <property type="project" value="TreeGrafter"/>
</dbReference>
<feature type="binding site" evidence="6">
    <location>
        <position position="178"/>
    </location>
    <ligand>
        <name>Fe cation</name>
        <dbReference type="ChEBI" id="CHEBI:24875"/>
        <label>2</label>
    </ligand>
</feature>
<dbReference type="RefSeq" id="WP_132030985.1">
    <property type="nucleotide sequence ID" value="NZ_SMAI01000004.1"/>
</dbReference>
<feature type="binding site" evidence="6">
    <location>
        <position position="8"/>
    </location>
    <ligand>
        <name>Fe cation</name>
        <dbReference type="ChEBI" id="CHEBI:24875"/>
        <label>1</label>
    </ligand>
</feature>
<feature type="binding site" evidence="6">
    <location>
        <position position="67"/>
    </location>
    <ligand>
        <name>Fe cation</name>
        <dbReference type="ChEBI" id="CHEBI:24875"/>
        <label>2</label>
    </ligand>
</feature>
<keyword evidence="3" id="KW-0408">Iron</keyword>
<evidence type="ECO:0000256" key="3">
    <source>
        <dbReference type="ARBA" id="ARBA00023004"/>
    </source>
</evidence>
<evidence type="ECO:0000256" key="4">
    <source>
        <dbReference type="ARBA" id="ARBA00061401"/>
    </source>
</evidence>
<feature type="binding site" evidence="6">
    <location>
        <position position="180"/>
    </location>
    <ligand>
        <name>Fe cation</name>
        <dbReference type="ChEBI" id="CHEBI:24875"/>
        <label>1</label>
    </ligand>
</feature>
<reference evidence="7 8" key="1">
    <citation type="submission" date="2019-03" db="EMBL/GenBank/DDBJ databases">
        <title>Genomic Encyclopedia of Type Strains, Phase IV (KMG-IV): sequencing the most valuable type-strain genomes for metagenomic binning, comparative biology and taxonomic classification.</title>
        <authorList>
            <person name="Goeker M."/>
        </authorList>
    </citation>
    <scope>NUCLEOTIDE SEQUENCE [LARGE SCALE GENOMIC DNA]</scope>
    <source>
        <strain evidence="7 8">DSM 9035</strain>
    </source>
</reference>
<evidence type="ECO:0000256" key="1">
    <source>
        <dbReference type="ARBA" id="ARBA00022723"/>
    </source>
</evidence>
<feature type="binding site" evidence="6">
    <location>
        <position position="39"/>
    </location>
    <ligand>
        <name>Fe cation</name>
        <dbReference type="ChEBI" id="CHEBI:24875"/>
        <label>1</label>
    </ligand>
</feature>
<protein>
    <recommendedName>
        <fullName evidence="9">Capsule synthesis protein CapA domain-containing protein</fullName>
    </recommendedName>
</protein>
<dbReference type="Proteomes" id="UP000294664">
    <property type="component" value="Unassembled WGS sequence"/>
</dbReference>
<comment type="similarity">
    <text evidence="4">Belongs to the YmdB-like family.</text>
</comment>
<dbReference type="Pfam" id="PF13277">
    <property type="entry name" value="YmdB"/>
    <property type="match status" value="1"/>
</dbReference>
<feature type="active site" description="Proton donor" evidence="5">
    <location>
        <position position="68"/>
    </location>
</feature>
<dbReference type="OrthoDB" id="9801109at2"/>
<evidence type="ECO:0000256" key="2">
    <source>
        <dbReference type="ARBA" id="ARBA00022801"/>
    </source>
</evidence>
<evidence type="ECO:0000313" key="8">
    <source>
        <dbReference type="Proteomes" id="UP000294664"/>
    </source>
</evidence>
<keyword evidence="2" id="KW-0378">Hydrolase</keyword>
<dbReference type="InterPro" id="IPR029052">
    <property type="entry name" value="Metallo-depent_PP-like"/>
</dbReference>
<feature type="binding site" evidence="6">
    <location>
        <position position="153"/>
    </location>
    <ligand>
        <name>Fe cation</name>
        <dbReference type="ChEBI" id="CHEBI:24875"/>
        <label>2</label>
    </ligand>
</feature>
<keyword evidence="1 6" id="KW-0479">Metal-binding</keyword>
<keyword evidence="8" id="KW-1185">Reference proteome</keyword>
<dbReference type="AlphaFoldDB" id="A0A4R3LY87"/>
<dbReference type="InterPro" id="IPR005235">
    <property type="entry name" value="YmdB-like"/>
</dbReference>
<gene>
    <name evidence="7" type="ORF">EDC64_104209</name>
</gene>
<evidence type="ECO:0000256" key="5">
    <source>
        <dbReference type="PIRSR" id="PIRSR004789-50"/>
    </source>
</evidence>
<dbReference type="Gene3D" id="3.60.21.10">
    <property type="match status" value="1"/>
</dbReference>
<comment type="caution">
    <text evidence="7">The sequence shown here is derived from an EMBL/GenBank/DDBJ whole genome shotgun (WGS) entry which is preliminary data.</text>
</comment>
<dbReference type="PIRSF" id="PIRSF004789">
    <property type="entry name" value="DR1281"/>
    <property type="match status" value="1"/>
</dbReference>
<dbReference type="SUPFAM" id="SSF56300">
    <property type="entry name" value="Metallo-dependent phosphatases"/>
    <property type="match status" value="1"/>
</dbReference>
<sequence>MRILFLGDVVGRPGRDAVSAHLPGLIKNWRLDLVVVNGENSAGGFGITEPIYEEFVAAGADAVTLGNHAFDQREALVFIERAERLVRPANYPPGTPGRGAALVEAKSGARVLVANIMGRTFMDPLDDPFAALDRLLDGVEMGRHVDGVVVDFHAETTSEKQAFGHYCDGRATLVVGTHTHVPTADHRILAGGTAFVTDVGMCGCYDGVIGMDKDEPLRRFTRKIGAGRFEPAAGPATLSGLAVESCDRTGRALQVAPVRLGGSLSETRPTFWEG</sequence>
<evidence type="ECO:0000313" key="7">
    <source>
        <dbReference type="EMBL" id="TCT05651.1"/>
    </source>
</evidence>
<dbReference type="GO" id="GO:0046872">
    <property type="term" value="F:metal ion binding"/>
    <property type="evidence" value="ECO:0007669"/>
    <property type="project" value="UniProtKB-KW"/>
</dbReference>
<evidence type="ECO:0000256" key="6">
    <source>
        <dbReference type="PIRSR" id="PIRSR004789-51"/>
    </source>
</evidence>
<feature type="binding site" evidence="6">
    <location>
        <position position="40"/>
    </location>
    <ligand>
        <name>Fe cation</name>
        <dbReference type="ChEBI" id="CHEBI:24875"/>
        <label>1</label>
    </ligand>
</feature>
<dbReference type="NCBIfam" id="TIGR00282">
    <property type="entry name" value="TIGR00282 family metallophosphoesterase"/>
    <property type="match status" value="1"/>
</dbReference>
<dbReference type="PANTHER" id="PTHR36303:SF1">
    <property type="entry name" value="2',3'-CYCLIC-NUCLEOTIDE 2'-PHOSPHODIESTERASE"/>
    <property type="match status" value="1"/>
</dbReference>
<accession>A0A4R3LY87</accession>
<feature type="binding site" evidence="6">
    <location>
        <position position="39"/>
    </location>
    <ligand>
        <name>Fe cation</name>
        <dbReference type="ChEBI" id="CHEBI:24875"/>
        <label>2</label>
    </ligand>
</feature>
<name>A0A4R3LY87_9HYPH</name>
<dbReference type="FunFam" id="3.60.21.10:FF:000016">
    <property type="entry name" value="Putative metallophosphoesterase"/>
    <property type="match status" value="1"/>
</dbReference>
<dbReference type="PANTHER" id="PTHR36303">
    <property type="entry name" value="2',3'-CYCLIC-NUCLEOTIDE 2'-PHOSPHODIESTERASE"/>
    <property type="match status" value="1"/>
</dbReference>
<evidence type="ECO:0008006" key="9">
    <source>
        <dbReference type="Google" id="ProtNLM"/>
    </source>
</evidence>
<organism evidence="7 8">
    <name type="scientific">Aquabacter spiritensis</name>
    <dbReference type="NCBI Taxonomy" id="933073"/>
    <lineage>
        <taxon>Bacteria</taxon>
        <taxon>Pseudomonadati</taxon>
        <taxon>Pseudomonadota</taxon>
        <taxon>Alphaproteobacteria</taxon>
        <taxon>Hyphomicrobiales</taxon>
        <taxon>Xanthobacteraceae</taxon>
        <taxon>Aquabacter</taxon>
    </lineage>
</organism>
<dbReference type="CDD" id="cd07382">
    <property type="entry name" value="MPP_DR1281"/>
    <property type="match status" value="1"/>
</dbReference>
<dbReference type="EMBL" id="SMAI01000004">
    <property type="protein sequence ID" value="TCT05651.1"/>
    <property type="molecule type" value="Genomic_DNA"/>
</dbReference>